<feature type="region of interest" description="Disordered" evidence="6">
    <location>
        <begin position="678"/>
        <end position="726"/>
    </location>
</feature>
<feature type="compositionally biased region" description="Pro residues" evidence="6">
    <location>
        <begin position="59"/>
        <end position="68"/>
    </location>
</feature>
<dbReference type="CDD" id="cd12148">
    <property type="entry name" value="fungal_TF_MHR"/>
    <property type="match status" value="1"/>
</dbReference>
<dbReference type="Proteomes" id="UP001437256">
    <property type="component" value="Unassembled WGS sequence"/>
</dbReference>
<dbReference type="PROSITE" id="PS00463">
    <property type="entry name" value="ZN2_CY6_FUNGAL_1"/>
    <property type="match status" value="1"/>
</dbReference>
<feature type="compositionally biased region" description="Low complexity" evidence="6">
    <location>
        <begin position="69"/>
        <end position="82"/>
    </location>
</feature>
<keyword evidence="2" id="KW-0479">Metal-binding</keyword>
<feature type="region of interest" description="Disordered" evidence="6">
    <location>
        <begin position="1"/>
        <end position="20"/>
    </location>
</feature>
<dbReference type="Gene3D" id="4.10.240.10">
    <property type="entry name" value="Zn(2)-C6 fungal-type DNA-binding domain"/>
    <property type="match status" value="1"/>
</dbReference>
<feature type="compositionally biased region" description="Polar residues" evidence="6">
    <location>
        <begin position="813"/>
        <end position="830"/>
    </location>
</feature>
<dbReference type="PROSITE" id="PS50048">
    <property type="entry name" value="ZN2_CY6_FUNGAL_2"/>
    <property type="match status" value="1"/>
</dbReference>
<feature type="region of interest" description="Disordered" evidence="6">
    <location>
        <begin position="460"/>
        <end position="509"/>
    </location>
</feature>
<comment type="subcellular location">
    <subcellularLocation>
        <location evidence="1">Nucleus</location>
    </subcellularLocation>
</comment>
<dbReference type="InterPro" id="IPR001138">
    <property type="entry name" value="Zn2Cys6_DnaBD"/>
</dbReference>
<keyword evidence="3" id="KW-0805">Transcription regulation</keyword>
<comment type="caution">
    <text evidence="8">The sequence shown here is derived from an EMBL/GenBank/DDBJ whole genome shotgun (WGS) entry which is preliminary data.</text>
</comment>
<feature type="compositionally biased region" description="Basic and acidic residues" evidence="6">
    <location>
        <begin position="246"/>
        <end position="255"/>
    </location>
</feature>
<evidence type="ECO:0000256" key="3">
    <source>
        <dbReference type="ARBA" id="ARBA00023015"/>
    </source>
</evidence>
<keyword evidence="4" id="KW-0804">Transcription</keyword>
<dbReference type="PANTHER" id="PTHR47338:SF5">
    <property type="entry name" value="ZN(II)2CYS6 TRANSCRIPTION FACTOR (EUROFUNG)"/>
    <property type="match status" value="1"/>
</dbReference>
<reference evidence="8 9" key="1">
    <citation type="submission" date="2024-05" db="EMBL/GenBank/DDBJ databases">
        <title>A draft genome resource for the thread blight pathogen Marasmius tenuissimus strain MS-2.</title>
        <authorList>
            <person name="Yulfo-Soto G.E."/>
            <person name="Baruah I.K."/>
            <person name="Amoako-Attah I."/>
            <person name="Bukari Y."/>
            <person name="Meinhardt L.W."/>
            <person name="Bailey B.A."/>
            <person name="Cohen S.P."/>
        </authorList>
    </citation>
    <scope>NUCLEOTIDE SEQUENCE [LARGE SCALE GENOMIC DNA]</scope>
    <source>
        <strain evidence="8 9">MS-2</strain>
    </source>
</reference>
<evidence type="ECO:0000256" key="1">
    <source>
        <dbReference type="ARBA" id="ARBA00004123"/>
    </source>
</evidence>
<feature type="compositionally biased region" description="Low complexity" evidence="6">
    <location>
        <begin position="462"/>
        <end position="476"/>
    </location>
</feature>
<feature type="region of interest" description="Disordered" evidence="6">
    <location>
        <begin position="59"/>
        <end position="110"/>
    </location>
</feature>
<organism evidence="8 9">
    <name type="scientific">Marasmius tenuissimus</name>
    <dbReference type="NCBI Taxonomy" id="585030"/>
    <lineage>
        <taxon>Eukaryota</taxon>
        <taxon>Fungi</taxon>
        <taxon>Dikarya</taxon>
        <taxon>Basidiomycota</taxon>
        <taxon>Agaricomycotina</taxon>
        <taxon>Agaricomycetes</taxon>
        <taxon>Agaricomycetidae</taxon>
        <taxon>Agaricales</taxon>
        <taxon>Marasmiineae</taxon>
        <taxon>Marasmiaceae</taxon>
        <taxon>Marasmius</taxon>
    </lineage>
</organism>
<dbReference type="EMBL" id="JBBXMP010000028">
    <property type="protein sequence ID" value="KAL0067176.1"/>
    <property type="molecule type" value="Genomic_DNA"/>
</dbReference>
<protein>
    <recommendedName>
        <fullName evidence="7">Zn(2)-C6 fungal-type domain-containing protein</fullName>
    </recommendedName>
</protein>
<evidence type="ECO:0000256" key="5">
    <source>
        <dbReference type="ARBA" id="ARBA00023242"/>
    </source>
</evidence>
<evidence type="ECO:0000259" key="7">
    <source>
        <dbReference type="PROSITE" id="PS50048"/>
    </source>
</evidence>
<dbReference type="InterPro" id="IPR036864">
    <property type="entry name" value="Zn2-C6_fun-type_DNA-bd_sf"/>
</dbReference>
<feature type="region of interest" description="Disordered" evidence="6">
    <location>
        <begin position="233"/>
        <end position="255"/>
    </location>
</feature>
<name>A0ABR2ZZI8_9AGAR</name>
<gene>
    <name evidence="8" type="ORF">AAF712_005746</name>
</gene>
<dbReference type="Pfam" id="PF00172">
    <property type="entry name" value="Zn_clus"/>
    <property type="match status" value="1"/>
</dbReference>
<dbReference type="Pfam" id="PF04082">
    <property type="entry name" value="Fungal_trans"/>
    <property type="match status" value="1"/>
</dbReference>
<dbReference type="SMART" id="SM00066">
    <property type="entry name" value="GAL4"/>
    <property type="match status" value="1"/>
</dbReference>
<evidence type="ECO:0000313" key="8">
    <source>
        <dbReference type="EMBL" id="KAL0067176.1"/>
    </source>
</evidence>
<keyword evidence="5" id="KW-0539">Nucleus</keyword>
<proteinExistence type="predicted"/>
<keyword evidence="9" id="KW-1185">Reference proteome</keyword>
<dbReference type="InterPro" id="IPR007219">
    <property type="entry name" value="XnlR_reg_dom"/>
</dbReference>
<evidence type="ECO:0000313" key="9">
    <source>
        <dbReference type="Proteomes" id="UP001437256"/>
    </source>
</evidence>
<feature type="compositionally biased region" description="Low complexity" evidence="6">
    <location>
        <begin position="794"/>
        <end position="812"/>
    </location>
</feature>
<evidence type="ECO:0000256" key="6">
    <source>
        <dbReference type="SAM" id="MobiDB-lite"/>
    </source>
</evidence>
<feature type="compositionally biased region" description="Polar residues" evidence="6">
    <location>
        <begin position="1"/>
        <end position="10"/>
    </location>
</feature>
<feature type="region of interest" description="Disordered" evidence="6">
    <location>
        <begin position="745"/>
        <end position="843"/>
    </location>
</feature>
<dbReference type="InterPro" id="IPR050815">
    <property type="entry name" value="TF_fung"/>
</dbReference>
<evidence type="ECO:0000256" key="4">
    <source>
        <dbReference type="ARBA" id="ARBA00023163"/>
    </source>
</evidence>
<evidence type="ECO:0000256" key="2">
    <source>
        <dbReference type="ARBA" id="ARBA00022723"/>
    </source>
</evidence>
<dbReference type="CDD" id="cd00067">
    <property type="entry name" value="GAL4"/>
    <property type="match status" value="1"/>
</dbReference>
<feature type="domain" description="Zn(2)-C6 fungal-type" evidence="7">
    <location>
        <begin position="21"/>
        <end position="50"/>
    </location>
</feature>
<dbReference type="SUPFAM" id="SSF57701">
    <property type="entry name" value="Zn2/Cys6 DNA-binding domain"/>
    <property type="match status" value="1"/>
</dbReference>
<sequence>MASTQGSSNDGRPKRKRLAKACDACHKSKRRCDGMSPCANCFYASKACTYTDNTGKPVPAPRAMPEQPPQLSQHQSQSQRQPYYHPVMTKRHRHDGPSNLSQSQHCQPIDPRARVPMDLDGGLVRELVNLFFTHCHPALAMLHKPSFTNALSLNQIPPYLLFAICSLSARFSKQPSLHETPDRFSGRVFADEAERLMFEDQDAVGRLIVQPSLQAAQALTILSIFEILSTTHKPDVDGPQPSNSSKGKEPEKQGVDQWARGERYRDLSLHIVQALGAHLPDPPCPTPVPGQAYIESSIEREGVRRVFWYIYMVDLLRGTYYRWEATKKGGAGSGYAGGGVSLENLQMQGADPNMFGFNGAAALPRQAAPNYSVTTSSLANALGLHEGVMGFSEVELKLRLPVDETSFELGTIHESLPEYLYLPPICTPYASEFGHVIRVMTIHQKVEQCLGDVAKINRQRLSASPPIDPASSSRPSNSHHHSSPADPHHHTSRPPSNFSFPPPPPLDYRQNQRQLAATHRLFECERVLNEWAESLPQQLKFTETNLHVQKSMFETSSNMSAWCWACMHTIFASCSLALAVGFRGIKVDSQKRTEPADARKPGEQSQDRKDLAWAVERLHIVLDLMGERAKFSMILGAVIWPLMRYVHQDDAQMKAWDDLYEDYTGVRMTDLTGGKWEEEPILGPNGADVPPLVNPSQSQTHPRPPGPAPLIMSTLGALPTSNGSRRFSADAANIGIAPSLVSNLPNSQQIPPSPAQATLAPSHKTPLPSLKSSGLLEWQGSKLHVPVPPPPPQSTQSTPGPSLPPSGTVTPSEPGSSQTYNQTPSTPTESSHGRTGLSWLMNS</sequence>
<accession>A0ABR2ZZI8</accession>
<dbReference type="PANTHER" id="PTHR47338">
    <property type="entry name" value="ZN(II)2CYS6 TRANSCRIPTION FACTOR (EUROFUNG)-RELATED"/>
    <property type="match status" value="1"/>
</dbReference>